<evidence type="ECO:0000313" key="3">
    <source>
        <dbReference type="Proteomes" id="UP000672038"/>
    </source>
</evidence>
<keyword evidence="3" id="KW-1185">Reference proteome</keyword>
<evidence type="ECO:0000256" key="1">
    <source>
        <dbReference type="SAM" id="Phobius"/>
    </source>
</evidence>
<keyword evidence="1" id="KW-0812">Transmembrane</keyword>
<dbReference type="AlphaFoldDB" id="A0A975FKK4"/>
<feature type="transmembrane region" description="Helical" evidence="1">
    <location>
        <begin position="309"/>
        <end position="329"/>
    </location>
</feature>
<dbReference type="EMBL" id="CP054393">
    <property type="protein sequence ID" value="QTX02656.1"/>
    <property type="molecule type" value="Genomic_DNA"/>
</dbReference>
<dbReference type="Proteomes" id="UP000672038">
    <property type="component" value="Chromosome"/>
</dbReference>
<dbReference type="KEGG" id="pluf:LFWB_0860"/>
<proteinExistence type="predicted"/>
<name>A0A975FKK4_LOWBP</name>
<gene>
    <name evidence="2" type="ORF">LFWB_0860</name>
</gene>
<organism evidence="2 3">
    <name type="scientific">Loofah witches'-broom phytoplasma</name>
    <dbReference type="NCBI Taxonomy" id="35773"/>
    <lineage>
        <taxon>Bacteria</taxon>
        <taxon>Bacillati</taxon>
        <taxon>Mycoplasmatota</taxon>
        <taxon>Mollicutes</taxon>
        <taxon>Acholeplasmatales</taxon>
        <taxon>Acholeplasmataceae</taxon>
        <taxon>Candidatus Phytoplasma</taxon>
        <taxon>16SrVIII (Loofah witches'-broom group)</taxon>
    </lineage>
</organism>
<sequence>MLLFSYFIFFVFFNHFNKEIQAKIDYTVLSYNQKIEAINKLIKQIEKMDHSNKIELNIAKSFRKMSVNTLTKYDFSLANIENNMNDLPEGSNNPENYYTKFKKIKKNFLNSYLLNENELDQILSLLNEILVRYQNNLLHLKEYKNFFYIHFLEEEKIKIKKLIEIKFVLFEETYKISDFEKEVNKNGLESEDYKKFNELLISNKAGMYNIHSLYDLTKSDSFYNNYIEIKKRYDKITLDLNDCLSKANNVKKLLKIFYSIQLKKIYEEEEQEEVFNQKKSLTEDDIQEEIKNNEQVIKIIKEQSQMQKFNIFSFIFNLIMNIFILFFVFRKIKK</sequence>
<keyword evidence="1" id="KW-1133">Transmembrane helix</keyword>
<keyword evidence="1" id="KW-0472">Membrane</keyword>
<protein>
    <submittedName>
        <fullName evidence="2">Uncharacterized protein</fullName>
    </submittedName>
</protein>
<evidence type="ECO:0000313" key="2">
    <source>
        <dbReference type="EMBL" id="QTX02656.1"/>
    </source>
</evidence>
<accession>A0A975FKK4</accession>
<reference evidence="2" key="1">
    <citation type="submission" date="2020-06" db="EMBL/GenBank/DDBJ databases">
        <title>Complete genome sequence of Candidatus Phytoplasma luffae NCHU2019.</title>
        <authorList>
            <person name="Cho S.-T."/>
            <person name="Tan C.-M."/>
            <person name="Li J.-R."/>
            <person name="Chien Y.-Y."/>
            <person name="Chiu Y.-C."/>
            <person name="Yang J.-Y."/>
            <person name="Kuo C.-H."/>
        </authorList>
    </citation>
    <scope>NUCLEOTIDE SEQUENCE</scope>
    <source>
        <strain evidence="2">NCHU2019</strain>
    </source>
</reference>